<proteinExistence type="predicted"/>
<dbReference type="Pfam" id="PF12625">
    <property type="entry name" value="Arabinose_bd"/>
    <property type="match status" value="1"/>
</dbReference>
<evidence type="ECO:0000313" key="6">
    <source>
        <dbReference type="Proteomes" id="UP001203338"/>
    </source>
</evidence>
<dbReference type="InterPro" id="IPR018060">
    <property type="entry name" value="HTH_AraC"/>
</dbReference>
<name>A0ABT0PGG0_9GAMM</name>
<keyword evidence="6" id="KW-1185">Reference proteome</keyword>
<reference evidence="5 6" key="1">
    <citation type="submission" date="2022-05" db="EMBL/GenBank/DDBJ databases">
        <authorList>
            <person name="Park J.-S."/>
        </authorList>
    </citation>
    <scope>NUCLEOTIDE SEQUENCE [LARGE SCALE GENOMIC DNA]</scope>
    <source>
        <strain evidence="5 6">2012CJ34-2</strain>
    </source>
</reference>
<dbReference type="PRINTS" id="PR00032">
    <property type="entry name" value="HTHARAC"/>
</dbReference>
<dbReference type="RefSeq" id="WP_249698646.1">
    <property type="nucleotide sequence ID" value="NZ_JAMFLX010000006.1"/>
</dbReference>
<dbReference type="Proteomes" id="UP001203338">
    <property type="component" value="Unassembled WGS sequence"/>
</dbReference>
<keyword evidence="3" id="KW-0804">Transcription</keyword>
<evidence type="ECO:0000313" key="5">
    <source>
        <dbReference type="EMBL" id="MCL6269593.1"/>
    </source>
</evidence>
<comment type="caution">
    <text evidence="5">The sequence shown here is derived from an EMBL/GenBank/DDBJ whole genome shotgun (WGS) entry which is preliminary data.</text>
</comment>
<feature type="domain" description="HTH araC/xylS-type" evidence="4">
    <location>
        <begin position="233"/>
        <end position="331"/>
    </location>
</feature>
<dbReference type="InterPro" id="IPR009057">
    <property type="entry name" value="Homeodomain-like_sf"/>
</dbReference>
<dbReference type="InterPro" id="IPR020449">
    <property type="entry name" value="Tscrpt_reg_AraC-type_HTH"/>
</dbReference>
<accession>A0ABT0PGG0</accession>
<dbReference type="Gene3D" id="1.10.10.60">
    <property type="entry name" value="Homeodomain-like"/>
    <property type="match status" value="1"/>
</dbReference>
<keyword evidence="1" id="KW-0805">Transcription regulation</keyword>
<dbReference type="InterPro" id="IPR032687">
    <property type="entry name" value="AraC-type_N"/>
</dbReference>
<dbReference type="SUPFAM" id="SSF46689">
    <property type="entry name" value="Homeodomain-like"/>
    <property type="match status" value="1"/>
</dbReference>
<evidence type="ECO:0000256" key="3">
    <source>
        <dbReference type="ARBA" id="ARBA00023163"/>
    </source>
</evidence>
<dbReference type="EMBL" id="JAMFLX010000006">
    <property type="protein sequence ID" value="MCL6269593.1"/>
    <property type="molecule type" value="Genomic_DNA"/>
</dbReference>
<dbReference type="PANTHER" id="PTHR47894">
    <property type="entry name" value="HTH-TYPE TRANSCRIPTIONAL REGULATOR GADX"/>
    <property type="match status" value="1"/>
</dbReference>
<gene>
    <name evidence="5" type="ORF">M3P05_06520</name>
</gene>
<dbReference type="PROSITE" id="PS01124">
    <property type="entry name" value="HTH_ARAC_FAMILY_2"/>
    <property type="match status" value="1"/>
</dbReference>
<dbReference type="Pfam" id="PF12833">
    <property type="entry name" value="HTH_18"/>
    <property type="match status" value="1"/>
</dbReference>
<organism evidence="5 6">
    <name type="scientific">Parendozoicomonas callyspongiae</name>
    <dbReference type="NCBI Taxonomy" id="2942213"/>
    <lineage>
        <taxon>Bacteria</taxon>
        <taxon>Pseudomonadati</taxon>
        <taxon>Pseudomonadota</taxon>
        <taxon>Gammaproteobacteria</taxon>
        <taxon>Oceanospirillales</taxon>
        <taxon>Endozoicomonadaceae</taxon>
        <taxon>Parendozoicomonas</taxon>
    </lineage>
</organism>
<evidence type="ECO:0000256" key="1">
    <source>
        <dbReference type="ARBA" id="ARBA00023015"/>
    </source>
</evidence>
<evidence type="ECO:0000259" key="4">
    <source>
        <dbReference type="PROSITE" id="PS01124"/>
    </source>
</evidence>
<dbReference type="PANTHER" id="PTHR47894:SF1">
    <property type="entry name" value="HTH-TYPE TRANSCRIPTIONAL REGULATOR VQSM"/>
    <property type="match status" value="1"/>
</dbReference>
<protein>
    <submittedName>
        <fullName evidence="5">AraC family transcriptional regulator</fullName>
    </submittedName>
</protein>
<dbReference type="SMART" id="SM00342">
    <property type="entry name" value="HTH_ARAC"/>
    <property type="match status" value="1"/>
</dbReference>
<evidence type="ECO:0000256" key="2">
    <source>
        <dbReference type="ARBA" id="ARBA00023125"/>
    </source>
</evidence>
<keyword evidence="2" id="KW-0238">DNA-binding</keyword>
<sequence length="342" mass="39149">MSELKDAGILVRMAHQGFLNAGIDTSAIYKRCGITRRHIEDRQIRTPHQAQALFWQAAEDVTGDRLIGLHLGEKMPVFGGQVIEYLFLSSPTFEEGLKRALNYQRLLSDAVMAHLDLSQNTCRFIIGGTRESKNLNHLADAILISALRFFKNITQEQFEPLKIYIWHRGYDVDHEYSRAFGCPVIFNAPYNAIEFDTRILKFRSSHAEPELMKAHEMLASEQIARLKKQDIVTKAERIIGEILDSGDVTLDTVSERMNMTARSLRSRLGETGTSFNQILSHYRCNLAKQLLARTNESIDEIVFLTGFSEPSTFYRAFKRWTGQTPVEYRKQKKASHQMEPTC</sequence>